<proteinExistence type="predicted"/>
<evidence type="ECO:0000313" key="1">
    <source>
        <dbReference type="EMBL" id="QGT16228.1"/>
    </source>
</evidence>
<organism evidence="1 2">
    <name type="scientific">Wolbachia pipientis</name>
    <dbReference type="NCBI Taxonomy" id="955"/>
    <lineage>
        <taxon>Bacteria</taxon>
        <taxon>Pseudomonadati</taxon>
        <taxon>Pseudomonadota</taxon>
        <taxon>Alphaproteobacteria</taxon>
        <taxon>Rickettsiales</taxon>
        <taxon>Anaplasmataceae</taxon>
        <taxon>Wolbachieae</taxon>
        <taxon>Wolbachia</taxon>
    </lineage>
</organism>
<evidence type="ECO:0000313" key="2">
    <source>
        <dbReference type="Proteomes" id="UP000422744"/>
    </source>
</evidence>
<gene>
    <name evidence="1" type="ORF">E0495_02975</name>
</gene>
<dbReference type="EMBL" id="CP037426">
    <property type="protein sequence ID" value="QGT16228.1"/>
    <property type="molecule type" value="Genomic_DNA"/>
</dbReference>
<dbReference type="RefSeq" id="WP_010962507.1">
    <property type="nucleotide sequence ID" value="NZ_CP037426.1"/>
</dbReference>
<protein>
    <submittedName>
        <fullName evidence="1">Uncharacterized protein</fullName>
    </submittedName>
</protein>
<dbReference type="Proteomes" id="UP000422744">
    <property type="component" value="Chromosome"/>
</dbReference>
<name>A0A6I6CNS9_WOLPI</name>
<sequence>MTPFFFLDPNSQGTGMTKKGGTGTTKWSVCFCHPMIAKKTWSRAGMTPKGLLPSWMETSVSYLDDTFFLLSLGYAEV</sequence>
<reference evidence="1 2" key="1">
    <citation type="submission" date="2019-03" db="EMBL/GenBank/DDBJ databases">
        <title>Wolbachia endosymbiont of Haematobia irritans wIrr.</title>
        <authorList>
            <person name="Parry R.H."/>
            <person name="Asgari S."/>
        </authorList>
    </citation>
    <scope>NUCLEOTIDE SEQUENCE [LARGE SCALE GENOMIC DNA]</scope>
    <source>
        <strain evidence="2">wIrr</strain>
    </source>
</reference>
<dbReference type="GeneID" id="70035803"/>
<accession>A0A6I6CNS9</accession>
<dbReference type="AlphaFoldDB" id="A0A6I6CNS9"/>